<sequence>MKLQVCNANYPNWRSISVKFHVPEEFQCLMEISKNLWWVWNYEAIELFMEMNPRLWEKVGGNPVLFLQKLTTAEYSALLQDARFMKRMEEVYANFKAYMSAKVNTKLPSVAYFSMEYGLTDILKIYSGGLGVLAGDYLKEASDCCVDMIAIGFLYRYGYFTQNLSMNGEQVAVYEAQNFETLPVEQIVDAEGNAVTIGVQYPGRTIYANLWRVNVGRVSLILLDTDTEKNSEADRTITHQLYGGDNEHRLKQEIMLGIGGMAALKALGVEKQIYHCNEGHAAFLNVQRLIDLVQKGLSFNEAMEIVRVSGLFTTHTPVPAGHDYFDEGLMQRYMYDFANQLGLEWTDFMNMGRETPGDLTERFSVTVFACNTCEEVNGVSYLHGKVSQNMFKKIWDGYFPEELHVGYVTNGVHYPTWSVSEWKNLHNKYFTDKFLKDQSNTKYWEKIYEVPDEEIWNIRRALKLKLVEYIKARFSESWLKNQGNPSRIVEILEGINPNALTIGFGRRFATYKRAHLLFTDLERLSKIVNNPQYPVQFIFTGKAHPADAGGQKLIQNIVEISRRPEFLGKIIFLENYDMALAKRLISGVDIWLNTPTRPLEASGTSGEKAQMNGVLNFSVLDGWWYEGYREGAGWALTDKRTFTNQAYQDQLDAATIYSMLENEIIPLYYAKNSKGYSPEWIQYIKNSFAKITPHYTTKRMLDDYIERFYNKEAERGKKLMANNYAKAKEIAAWKEKVAAVWDQIEVVDSYMSDHANLEAFSGDKYHVSLTVDVKDPSLADSFGAEFVSIAMVDGVDKLFKVHTLDLVGKDGSKLNFAADFDVRDAGSFRCSFRFFPKNDALPHRQDFCYVKWI</sequence>
<dbReference type="EMBL" id="JADIMR010000050">
    <property type="protein sequence ID" value="MBO8446830.1"/>
    <property type="molecule type" value="Genomic_DNA"/>
</dbReference>
<dbReference type="InterPro" id="IPR024517">
    <property type="entry name" value="Glycogen_phosphorylase_DUF3417"/>
</dbReference>
<keyword evidence="3" id="KW-0021">Allosteric enzyme</keyword>
<name>A0A9D9EH88_9BACT</name>
<comment type="similarity">
    <text evidence="2">Belongs to the glycogen phosphorylase family.</text>
</comment>
<dbReference type="SUPFAM" id="SSF53756">
    <property type="entry name" value="UDP-Glycosyltransferase/glycogen phosphorylase"/>
    <property type="match status" value="1"/>
</dbReference>
<dbReference type="AlphaFoldDB" id="A0A9D9EH88"/>
<feature type="modified residue" description="N6-(pyridoxal phosphate)lysine" evidence="4">
    <location>
        <position position="608"/>
    </location>
</feature>
<dbReference type="PIRSF" id="PIRSF000460">
    <property type="entry name" value="Pprylas_GlgP"/>
    <property type="match status" value="1"/>
</dbReference>
<dbReference type="GO" id="GO:0030170">
    <property type="term" value="F:pyridoxal phosphate binding"/>
    <property type="evidence" value="ECO:0007669"/>
    <property type="project" value="InterPro"/>
</dbReference>
<evidence type="ECO:0000313" key="7">
    <source>
        <dbReference type="Proteomes" id="UP000823637"/>
    </source>
</evidence>
<comment type="caution">
    <text evidence="6">The sequence shown here is derived from an EMBL/GenBank/DDBJ whole genome shotgun (WGS) entry which is preliminary data.</text>
</comment>
<keyword evidence="4" id="KW-0663">Pyridoxal phosphate</keyword>
<dbReference type="Pfam" id="PF00343">
    <property type="entry name" value="Phosphorylase"/>
    <property type="match status" value="1"/>
</dbReference>
<evidence type="ECO:0000256" key="1">
    <source>
        <dbReference type="ARBA" id="ARBA00001275"/>
    </source>
</evidence>
<dbReference type="InterPro" id="IPR000811">
    <property type="entry name" value="Glyco_trans_35"/>
</dbReference>
<comment type="catalytic activity">
    <reaction evidence="1">
        <text>[(1-&gt;4)-alpha-D-glucosyl](n) + phosphate = [(1-&gt;4)-alpha-D-glucosyl](n-1) + alpha-D-glucose 1-phosphate</text>
        <dbReference type="Rhea" id="RHEA:41732"/>
        <dbReference type="Rhea" id="RHEA-COMP:9584"/>
        <dbReference type="Rhea" id="RHEA-COMP:9586"/>
        <dbReference type="ChEBI" id="CHEBI:15444"/>
        <dbReference type="ChEBI" id="CHEBI:43474"/>
        <dbReference type="ChEBI" id="CHEBI:58601"/>
        <dbReference type="EC" id="2.4.1.1"/>
    </reaction>
</comment>
<evidence type="ECO:0000256" key="4">
    <source>
        <dbReference type="PIRSR" id="PIRSR000460-1"/>
    </source>
</evidence>
<dbReference type="GO" id="GO:0005975">
    <property type="term" value="P:carbohydrate metabolic process"/>
    <property type="evidence" value="ECO:0007669"/>
    <property type="project" value="InterPro"/>
</dbReference>
<evidence type="ECO:0000313" key="6">
    <source>
        <dbReference type="EMBL" id="MBO8446830.1"/>
    </source>
</evidence>
<accession>A0A9D9EH88</accession>
<dbReference type="Gene3D" id="3.40.50.2000">
    <property type="entry name" value="Glycogen Phosphorylase B"/>
    <property type="match status" value="2"/>
</dbReference>
<reference evidence="6" key="1">
    <citation type="submission" date="2020-10" db="EMBL/GenBank/DDBJ databases">
        <authorList>
            <person name="Gilroy R."/>
        </authorList>
    </citation>
    <scope>NUCLEOTIDE SEQUENCE</scope>
    <source>
        <strain evidence="6">D3-1215</strain>
    </source>
</reference>
<reference evidence="6" key="2">
    <citation type="journal article" date="2021" name="PeerJ">
        <title>Extensive microbial diversity within the chicken gut microbiome revealed by metagenomics and culture.</title>
        <authorList>
            <person name="Gilroy R."/>
            <person name="Ravi A."/>
            <person name="Getino M."/>
            <person name="Pursley I."/>
            <person name="Horton D.L."/>
            <person name="Alikhan N.F."/>
            <person name="Baker D."/>
            <person name="Gharbi K."/>
            <person name="Hall N."/>
            <person name="Watson M."/>
            <person name="Adriaenssens E.M."/>
            <person name="Foster-Nyarko E."/>
            <person name="Jarju S."/>
            <person name="Secka A."/>
            <person name="Antonio M."/>
            <person name="Oren A."/>
            <person name="Chaudhuri R.R."/>
            <person name="La Ragione R."/>
            <person name="Hildebrand F."/>
            <person name="Pallen M.J."/>
        </authorList>
    </citation>
    <scope>NUCLEOTIDE SEQUENCE</scope>
    <source>
        <strain evidence="6">D3-1215</strain>
    </source>
</reference>
<gene>
    <name evidence="6" type="primary">glgP</name>
    <name evidence="6" type="ORF">IAC32_03680</name>
</gene>
<feature type="domain" description="DUF3417" evidence="5">
    <location>
        <begin position="22"/>
        <end position="123"/>
    </location>
</feature>
<proteinExistence type="inferred from homology"/>
<dbReference type="NCBIfam" id="TIGR02094">
    <property type="entry name" value="more_P_ylases"/>
    <property type="match status" value="1"/>
</dbReference>
<organism evidence="6 7">
    <name type="scientific">Candidatus Enterocola intestinipullorum</name>
    <dbReference type="NCBI Taxonomy" id="2840783"/>
    <lineage>
        <taxon>Bacteria</taxon>
        <taxon>Pseudomonadati</taxon>
        <taxon>Bacteroidota</taxon>
        <taxon>Bacteroidia</taxon>
        <taxon>Bacteroidales</taxon>
        <taxon>Candidatus Enterocola</taxon>
    </lineage>
</organism>
<dbReference type="PANTHER" id="PTHR42655">
    <property type="entry name" value="GLYCOGEN PHOSPHORYLASE"/>
    <property type="match status" value="1"/>
</dbReference>
<evidence type="ECO:0000259" key="5">
    <source>
        <dbReference type="Pfam" id="PF11897"/>
    </source>
</evidence>
<dbReference type="InterPro" id="IPR052182">
    <property type="entry name" value="Glycogen/Maltodextrin_Phosph"/>
</dbReference>
<evidence type="ECO:0000256" key="2">
    <source>
        <dbReference type="ARBA" id="ARBA00006047"/>
    </source>
</evidence>
<protein>
    <submittedName>
        <fullName evidence="6">Alpha-glucan family phosphorylase</fullName>
    </submittedName>
</protein>
<dbReference type="Proteomes" id="UP000823637">
    <property type="component" value="Unassembled WGS sequence"/>
</dbReference>
<dbReference type="Pfam" id="PF11897">
    <property type="entry name" value="DUF3417"/>
    <property type="match status" value="1"/>
</dbReference>
<dbReference type="InterPro" id="IPR011834">
    <property type="entry name" value="Agluc_phsphrylas"/>
</dbReference>
<evidence type="ECO:0000256" key="3">
    <source>
        <dbReference type="ARBA" id="ARBA00022533"/>
    </source>
</evidence>
<dbReference type="GO" id="GO:0008184">
    <property type="term" value="F:glycogen phosphorylase activity"/>
    <property type="evidence" value="ECO:0007669"/>
    <property type="project" value="InterPro"/>
</dbReference>
<dbReference type="PANTHER" id="PTHR42655:SF1">
    <property type="entry name" value="GLYCOGEN PHOSPHORYLASE"/>
    <property type="match status" value="1"/>
</dbReference>